<dbReference type="NCBIfam" id="TIGR01292">
    <property type="entry name" value="TRX_reduct"/>
    <property type="match status" value="1"/>
</dbReference>
<keyword evidence="3" id="KW-0560">Oxidoreductase</keyword>
<dbReference type="PRINTS" id="PR00469">
    <property type="entry name" value="PNDRDTASEII"/>
</dbReference>
<evidence type="ECO:0000259" key="6">
    <source>
        <dbReference type="Pfam" id="PF07992"/>
    </source>
</evidence>
<name>A0A133VH41_9EURY</name>
<sequence>MANQDFDVIIVGAGPAGLTSGIYAARSGLETLILEKEATGGNMSDAPGIDNYPAVEEVTGMELAEKMEEHASKYVDIREIEPVEKIETGDTMRIETSENEYKSDAIILATGTEYRKLGVPGEKEFSGSGVSYCATCDGFFYKDKHVLVVGGGNAAVADASHLLDIGCDVTLVHRRDELRAEKALQESFFDKGGEIIWNSVLEEIKGEDSVESVKLRNVEEDSESELEVDGVFVSIGEVPKTDIAKSIGVELNDSGYIGTDDDQRTNIERVYAAGDVTGDPKQVIIACAEGAKAAITAYKELKNPYWV</sequence>
<comment type="caution">
    <text evidence="7">The sequence shown here is derived from an EMBL/GenBank/DDBJ whole genome shotgun (WGS) entry which is preliminary data.</text>
</comment>
<dbReference type="AlphaFoldDB" id="A0A133VH41"/>
<accession>A0A133VH41</accession>
<organism evidence="7 8">
    <name type="scientific">candidate division MSBL1 archaeon SCGC-AAA382A13</name>
    <dbReference type="NCBI Taxonomy" id="1698279"/>
    <lineage>
        <taxon>Archaea</taxon>
        <taxon>Methanobacteriati</taxon>
        <taxon>Methanobacteriota</taxon>
        <taxon>candidate division MSBL1</taxon>
    </lineage>
</organism>
<keyword evidence="8" id="KW-1185">Reference proteome</keyword>
<dbReference type="PRINTS" id="PR00368">
    <property type="entry name" value="FADPNR"/>
</dbReference>
<evidence type="ECO:0000256" key="3">
    <source>
        <dbReference type="ARBA" id="ARBA00023002"/>
    </source>
</evidence>
<dbReference type="GO" id="GO:0004791">
    <property type="term" value="F:thioredoxin-disulfide reductase (NADPH) activity"/>
    <property type="evidence" value="ECO:0007669"/>
    <property type="project" value="InterPro"/>
</dbReference>
<evidence type="ECO:0000313" key="8">
    <source>
        <dbReference type="Proteomes" id="UP000070311"/>
    </source>
</evidence>
<evidence type="ECO:0000256" key="5">
    <source>
        <dbReference type="ARBA" id="ARBA00023284"/>
    </source>
</evidence>
<proteinExistence type="predicted"/>
<keyword evidence="1" id="KW-0285">Flavoprotein</keyword>
<gene>
    <name evidence="7" type="ORF">AKJ50_00045</name>
</gene>
<dbReference type="InterPro" id="IPR008255">
    <property type="entry name" value="Pyr_nucl-diS_OxRdtase_2_AS"/>
</dbReference>
<evidence type="ECO:0000256" key="1">
    <source>
        <dbReference type="ARBA" id="ARBA00022630"/>
    </source>
</evidence>
<dbReference type="GO" id="GO:0005737">
    <property type="term" value="C:cytoplasm"/>
    <property type="evidence" value="ECO:0007669"/>
    <property type="project" value="InterPro"/>
</dbReference>
<evidence type="ECO:0000313" key="7">
    <source>
        <dbReference type="EMBL" id="KXB05724.1"/>
    </source>
</evidence>
<dbReference type="PROSITE" id="PS00573">
    <property type="entry name" value="PYRIDINE_REDOX_2"/>
    <property type="match status" value="1"/>
</dbReference>
<feature type="domain" description="FAD/NAD(P)-binding" evidence="6">
    <location>
        <begin position="6"/>
        <end position="290"/>
    </location>
</feature>
<reference evidence="7 8" key="1">
    <citation type="journal article" date="2016" name="Sci. Rep.">
        <title>Metabolic traits of an uncultured archaeal lineage -MSBL1- from brine pools of the Red Sea.</title>
        <authorList>
            <person name="Mwirichia R."/>
            <person name="Alam I."/>
            <person name="Rashid M."/>
            <person name="Vinu M."/>
            <person name="Ba-Alawi W."/>
            <person name="Anthony Kamau A."/>
            <person name="Kamanda Ngugi D."/>
            <person name="Goker M."/>
            <person name="Klenk H.P."/>
            <person name="Bajic V."/>
            <person name="Stingl U."/>
        </authorList>
    </citation>
    <scope>NUCLEOTIDE SEQUENCE [LARGE SCALE GENOMIC DNA]</scope>
    <source>
        <strain evidence="7">SCGC-AAA382A13</strain>
    </source>
</reference>
<dbReference type="InterPro" id="IPR005982">
    <property type="entry name" value="Thioredox_Rdtase"/>
</dbReference>
<dbReference type="GO" id="GO:0019430">
    <property type="term" value="P:removal of superoxide radicals"/>
    <property type="evidence" value="ECO:0007669"/>
    <property type="project" value="InterPro"/>
</dbReference>
<dbReference type="Gene3D" id="3.50.50.60">
    <property type="entry name" value="FAD/NAD(P)-binding domain"/>
    <property type="match status" value="2"/>
</dbReference>
<evidence type="ECO:0000256" key="4">
    <source>
        <dbReference type="ARBA" id="ARBA00023157"/>
    </source>
</evidence>
<dbReference type="SUPFAM" id="SSF51905">
    <property type="entry name" value="FAD/NAD(P)-binding domain"/>
    <property type="match status" value="1"/>
</dbReference>
<dbReference type="PANTHER" id="PTHR48105">
    <property type="entry name" value="THIOREDOXIN REDUCTASE 1-RELATED-RELATED"/>
    <property type="match status" value="1"/>
</dbReference>
<dbReference type="InterPro" id="IPR036188">
    <property type="entry name" value="FAD/NAD-bd_sf"/>
</dbReference>
<dbReference type="Proteomes" id="UP000070311">
    <property type="component" value="Unassembled WGS sequence"/>
</dbReference>
<dbReference type="InterPro" id="IPR050097">
    <property type="entry name" value="Ferredoxin-NADP_redctase_2"/>
</dbReference>
<keyword evidence="4" id="KW-1015">Disulfide bond</keyword>
<dbReference type="EMBL" id="LHYD01000001">
    <property type="protein sequence ID" value="KXB05724.1"/>
    <property type="molecule type" value="Genomic_DNA"/>
</dbReference>
<keyword evidence="5" id="KW-0676">Redox-active center</keyword>
<protein>
    <submittedName>
        <fullName evidence="7">Thioredoxin reductase</fullName>
    </submittedName>
</protein>
<keyword evidence="2" id="KW-0274">FAD</keyword>
<dbReference type="InterPro" id="IPR023753">
    <property type="entry name" value="FAD/NAD-binding_dom"/>
</dbReference>
<evidence type="ECO:0000256" key="2">
    <source>
        <dbReference type="ARBA" id="ARBA00022827"/>
    </source>
</evidence>
<dbReference type="Pfam" id="PF07992">
    <property type="entry name" value="Pyr_redox_2"/>
    <property type="match status" value="1"/>
</dbReference>
<dbReference type="PATRIC" id="fig|1698279.3.peg.10"/>